<dbReference type="SUPFAM" id="SSF54211">
    <property type="entry name" value="Ribosomal protein S5 domain 2-like"/>
    <property type="match status" value="1"/>
</dbReference>
<dbReference type="Proteomes" id="UP000298049">
    <property type="component" value="Chromosome"/>
</dbReference>
<dbReference type="InterPro" id="IPR036554">
    <property type="entry name" value="GHMP_kinase_C_sf"/>
</dbReference>
<reference evidence="13 14" key="1">
    <citation type="submission" date="2018-07" db="EMBL/GenBank/DDBJ databases">
        <title>Marsedoiliclastica nanhaica gen. nov. sp. nov., a novel marine hydrocarbonoclastic bacterium isolated from an in-situ enriched hydrocarbon-degrading consortium in deep-sea sediment.</title>
        <authorList>
            <person name="Dong C."/>
            <person name="Ma T."/>
            <person name="Liu R."/>
            <person name="Shao Z."/>
        </authorList>
    </citation>
    <scope>NUCLEOTIDE SEQUENCE [LARGE SCALE GENOMIC DNA]</scope>
    <source>
        <strain evidence="14">soil36-7</strain>
    </source>
</reference>
<dbReference type="HAMAP" id="MF_00061">
    <property type="entry name" value="IspE"/>
    <property type="match status" value="1"/>
</dbReference>
<keyword evidence="5 10" id="KW-0547">Nucleotide-binding</keyword>
<dbReference type="PANTHER" id="PTHR43527:SF2">
    <property type="entry name" value="4-DIPHOSPHOCYTIDYL-2-C-METHYL-D-ERYTHRITOL KINASE, CHLOROPLASTIC"/>
    <property type="match status" value="1"/>
</dbReference>
<dbReference type="Gene3D" id="3.30.230.10">
    <property type="match status" value="1"/>
</dbReference>
<keyword evidence="8 10" id="KW-0414">Isoprene biosynthesis</keyword>
<feature type="binding site" evidence="10">
    <location>
        <begin position="96"/>
        <end position="106"/>
    </location>
    <ligand>
        <name>ATP</name>
        <dbReference type="ChEBI" id="CHEBI:30616"/>
    </ligand>
</feature>
<evidence type="ECO:0000256" key="2">
    <source>
        <dbReference type="ARBA" id="ARBA00012052"/>
    </source>
</evidence>
<evidence type="ECO:0000256" key="7">
    <source>
        <dbReference type="ARBA" id="ARBA00022840"/>
    </source>
</evidence>
<comment type="pathway">
    <text evidence="10">Isoprenoid biosynthesis; isopentenyl diphosphate biosynthesis via DXP pathway; isopentenyl diphosphate from 1-deoxy-D-xylulose 5-phosphate: step 3/6.</text>
</comment>
<dbReference type="InterPro" id="IPR014721">
    <property type="entry name" value="Ribsml_uS5_D2-typ_fold_subgr"/>
</dbReference>
<evidence type="ECO:0000256" key="6">
    <source>
        <dbReference type="ARBA" id="ARBA00022777"/>
    </source>
</evidence>
<comment type="similarity">
    <text evidence="1 10">Belongs to the GHMP kinase family. IspE subfamily.</text>
</comment>
<dbReference type="GO" id="GO:0005524">
    <property type="term" value="F:ATP binding"/>
    <property type="evidence" value="ECO:0007669"/>
    <property type="project" value="UniProtKB-UniRule"/>
</dbReference>
<organism evidence="13 14">
    <name type="scientific">Hydrocarboniclastica marina</name>
    <dbReference type="NCBI Taxonomy" id="2259620"/>
    <lineage>
        <taxon>Bacteria</taxon>
        <taxon>Pseudomonadati</taxon>
        <taxon>Pseudomonadota</taxon>
        <taxon>Gammaproteobacteria</taxon>
        <taxon>Alteromonadales</taxon>
        <taxon>Alteromonadaceae</taxon>
        <taxon>Hydrocarboniclastica</taxon>
    </lineage>
</organism>
<evidence type="ECO:0000256" key="3">
    <source>
        <dbReference type="ARBA" id="ARBA00017473"/>
    </source>
</evidence>
<keyword evidence="4 10" id="KW-0808">Transferase</keyword>
<feature type="active site" evidence="10">
    <location>
        <position position="12"/>
    </location>
</feature>
<evidence type="ECO:0000313" key="13">
    <source>
        <dbReference type="EMBL" id="QCF27819.1"/>
    </source>
</evidence>
<gene>
    <name evidence="10" type="primary">ispE</name>
    <name evidence="13" type="ORF">soil367_04435</name>
</gene>
<dbReference type="NCBIfam" id="TIGR00154">
    <property type="entry name" value="ispE"/>
    <property type="match status" value="1"/>
</dbReference>
<dbReference type="InterPro" id="IPR020568">
    <property type="entry name" value="Ribosomal_Su5_D2-typ_SF"/>
</dbReference>
<dbReference type="SUPFAM" id="SSF55060">
    <property type="entry name" value="GHMP Kinase, C-terminal domain"/>
    <property type="match status" value="1"/>
</dbReference>
<dbReference type="InterPro" id="IPR004424">
    <property type="entry name" value="IspE"/>
</dbReference>
<dbReference type="PANTHER" id="PTHR43527">
    <property type="entry name" value="4-DIPHOSPHOCYTIDYL-2-C-METHYL-D-ERYTHRITOL KINASE, CHLOROPLASTIC"/>
    <property type="match status" value="1"/>
</dbReference>
<keyword evidence="6 10" id="KW-0418">Kinase</keyword>
<dbReference type="EMBL" id="CP031093">
    <property type="protein sequence ID" value="QCF27819.1"/>
    <property type="molecule type" value="Genomic_DNA"/>
</dbReference>
<dbReference type="KEGG" id="hmi:soil367_04435"/>
<feature type="active site" evidence="10">
    <location>
        <position position="138"/>
    </location>
</feature>
<dbReference type="GO" id="GO:0019288">
    <property type="term" value="P:isopentenyl diphosphate biosynthetic process, methylerythritol 4-phosphate pathway"/>
    <property type="evidence" value="ECO:0007669"/>
    <property type="project" value="UniProtKB-UniRule"/>
</dbReference>
<sequence length="287" mass="31008">MSPMLTLPAPAKLNLFLHITGRRDDGYHTLQTLFQFLDFGDSLSFQLDSGTGVRLSPDLPGFDPAENLVVKAANKLRSYIGSPPTGVTIHLDKRIPMGGGLGGGSSDAATTLLALNRLWGLDLHTDELASVGLELGADVPVFVRGHAAWAEGIGEQITPASPVEDWYLVLIPPCTVNTAQIFRHERLTRNSKPIRIAPAFDGNHSDYRNDCEALVCELYPAVEQALQWLRSECGNARLTGTGACIFSRFPTESGALAVLRNRPSGIKGFVAKGLNSSPLHNRLTELL</sequence>
<feature type="domain" description="GHMP kinase N-terminal" evidence="11">
    <location>
        <begin position="67"/>
        <end position="145"/>
    </location>
</feature>
<keyword evidence="14" id="KW-1185">Reference proteome</keyword>
<dbReference type="EC" id="2.7.1.148" evidence="2 10"/>
<dbReference type="OrthoDB" id="9809438at2"/>
<comment type="function">
    <text evidence="10">Catalyzes the phosphorylation of the position 2 hydroxy group of 4-diphosphocytidyl-2C-methyl-D-erythritol.</text>
</comment>
<dbReference type="PIRSF" id="PIRSF010376">
    <property type="entry name" value="IspE"/>
    <property type="match status" value="1"/>
</dbReference>
<dbReference type="AlphaFoldDB" id="A0A4P7XKQ8"/>
<comment type="catalytic activity">
    <reaction evidence="10">
        <text>4-CDP-2-C-methyl-D-erythritol + ATP = 4-CDP-2-C-methyl-D-erythritol 2-phosphate + ADP + H(+)</text>
        <dbReference type="Rhea" id="RHEA:18437"/>
        <dbReference type="ChEBI" id="CHEBI:15378"/>
        <dbReference type="ChEBI" id="CHEBI:30616"/>
        <dbReference type="ChEBI" id="CHEBI:57823"/>
        <dbReference type="ChEBI" id="CHEBI:57919"/>
        <dbReference type="ChEBI" id="CHEBI:456216"/>
        <dbReference type="EC" id="2.7.1.148"/>
    </reaction>
</comment>
<evidence type="ECO:0000256" key="1">
    <source>
        <dbReference type="ARBA" id="ARBA00009684"/>
    </source>
</evidence>
<protein>
    <recommendedName>
        <fullName evidence="3 10">4-diphosphocytidyl-2-C-methyl-D-erythritol kinase</fullName>
        <shortName evidence="10">CMK</shortName>
        <ecNumber evidence="2 10">2.7.1.148</ecNumber>
    </recommendedName>
    <alternativeName>
        <fullName evidence="9 10">4-(cytidine-5'-diphospho)-2-C-methyl-D-erythritol kinase</fullName>
    </alternativeName>
</protein>
<evidence type="ECO:0000256" key="5">
    <source>
        <dbReference type="ARBA" id="ARBA00022741"/>
    </source>
</evidence>
<dbReference type="UniPathway" id="UPA00056">
    <property type="reaction ID" value="UER00094"/>
</dbReference>
<evidence type="ECO:0000256" key="4">
    <source>
        <dbReference type="ARBA" id="ARBA00022679"/>
    </source>
</evidence>
<dbReference type="Gene3D" id="3.30.70.890">
    <property type="entry name" value="GHMP kinase, C-terminal domain"/>
    <property type="match status" value="1"/>
</dbReference>
<evidence type="ECO:0000313" key="14">
    <source>
        <dbReference type="Proteomes" id="UP000298049"/>
    </source>
</evidence>
<evidence type="ECO:0000259" key="11">
    <source>
        <dbReference type="Pfam" id="PF00288"/>
    </source>
</evidence>
<dbReference type="Pfam" id="PF00288">
    <property type="entry name" value="GHMP_kinases_N"/>
    <property type="match status" value="1"/>
</dbReference>
<evidence type="ECO:0000256" key="8">
    <source>
        <dbReference type="ARBA" id="ARBA00023229"/>
    </source>
</evidence>
<name>A0A4P7XKQ8_9ALTE</name>
<dbReference type="Pfam" id="PF08544">
    <property type="entry name" value="GHMP_kinases_C"/>
    <property type="match status" value="1"/>
</dbReference>
<accession>A0A4P7XKQ8</accession>
<dbReference type="InterPro" id="IPR006204">
    <property type="entry name" value="GHMP_kinase_N_dom"/>
</dbReference>
<evidence type="ECO:0000256" key="10">
    <source>
        <dbReference type="HAMAP-Rule" id="MF_00061"/>
    </source>
</evidence>
<evidence type="ECO:0000256" key="9">
    <source>
        <dbReference type="ARBA" id="ARBA00032554"/>
    </source>
</evidence>
<evidence type="ECO:0000259" key="12">
    <source>
        <dbReference type="Pfam" id="PF08544"/>
    </source>
</evidence>
<feature type="domain" description="GHMP kinase C-terminal" evidence="12">
    <location>
        <begin position="211"/>
        <end position="260"/>
    </location>
</feature>
<dbReference type="InterPro" id="IPR013750">
    <property type="entry name" value="GHMP_kinase_C_dom"/>
</dbReference>
<keyword evidence="7 10" id="KW-0067">ATP-binding</keyword>
<dbReference type="GO" id="GO:0016114">
    <property type="term" value="P:terpenoid biosynthetic process"/>
    <property type="evidence" value="ECO:0007669"/>
    <property type="project" value="UniProtKB-UniRule"/>
</dbReference>
<proteinExistence type="inferred from homology"/>
<dbReference type="GO" id="GO:0050515">
    <property type="term" value="F:4-(cytidine 5'-diphospho)-2-C-methyl-D-erythritol kinase activity"/>
    <property type="evidence" value="ECO:0007669"/>
    <property type="project" value="UniProtKB-UniRule"/>
</dbReference>